<keyword evidence="2" id="KW-0378">Hydrolase</keyword>
<comment type="caution">
    <text evidence="2">The sequence shown here is derived from an EMBL/GenBank/DDBJ whole genome shotgun (WGS) entry which is preliminary data.</text>
</comment>
<evidence type="ECO:0000313" key="2">
    <source>
        <dbReference type="EMBL" id="RCR69130.1"/>
    </source>
</evidence>
<dbReference type="Gene3D" id="3.60.15.10">
    <property type="entry name" value="Ribonuclease Z/Hydroxyacylglutathione hydrolase-like"/>
    <property type="match status" value="1"/>
</dbReference>
<keyword evidence="3" id="KW-1185">Reference proteome</keyword>
<feature type="domain" description="Metallo-beta-lactamase" evidence="1">
    <location>
        <begin position="128"/>
        <end position="324"/>
    </location>
</feature>
<dbReference type="GO" id="GO:0005737">
    <property type="term" value="C:cytoplasm"/>
    <property type="evidence" value="ECO:0007669"/>
    <property type="project" value="TreeGrafter"/>
</dbReference>
<reference evidence="2 3" key="1">
    <citation type="submission" date="2018-07" db="EMBL/GenBank/DDBJ databases">
        <title>Genome analysis of Larkinella rosea.</title>
        <authorList>
            <person name="Zhou Z."/>
            <person name="Wang G."/>
        </authorList>
    </citation>
    <scope>NUCLEOTIDE SEQUENCE [LARGE SCALE GENOMIC DNA]</scope>
    <source>
        <strain evidence="3">zzj9</strain>
    </source>
</reference>
<dbReference type="GO" id="GO:0070290">
    <property type="term" value="F:N-acylphosphatidylethanolamine-specific phospholipase D activity"/>
    <property type="evidence" value="ECO:0007669"/>
    <property type="project" value="InterPro"/>
</dbReference>
<dbReference type="GO" id="GO:0008270">
    <property type="term" value="F:zinc ion binding"/>
    <property type="evidence" value="ECO:0007669"/>
    <property type="project" value="InterPro"/>
</dbReference>
<gene>
    <name evidence="2" type="ORF">DUE52_12225</name>
</gene>
<dbReference type="RefSeq" id="WP_114406306.1">
    <property type="nucleotide sequence ID" value="NZ_QOWE01000009.1"/>
</dbReference>
<evidence type="ECO:0000259" key="1">
    <source>
        <dbReference type="Pfam" id="PF12706"/>
    </source>
</evidence>
<dbReference type="Proteomes" id="UP000253383">
    <property type="component" value="Unassembled WGS sequence"/>
</dbReference>
<dbReference type="InterPro" id="IPR024884">
    <property type="entry name" value="NAPE-PLD"/>
</dbReference>
<dbReference type="PANTHER" id="PTHR15032">
    <property type="entry name" value="N-ACYL-PHOSPHATIDYLETHANOLAMINE-HYDROLYZING PHOSPHOLIPASE D"/>
    <property type="match status" value="1"/>
</dbReference>
<sequence>MKKVLKRMALILVSLLILLVIAVVAFVNFAPQFGENPAGERLKRIQASPNFKDGTFQNLVPTSLDMSAGKMVSATWKMLTGVPGAEPTDTIQTVPFDQAVFEGNGGPEQVAISWFGHSSLLIRIQGKTLLTDPVFSERASFASFSGPKRFPFDHYMNVDELPPVDAVVLSHDHYDHMDYETFTKLKGKVSRFFVPLGVGAHLEKWGIAPEQITELDWHESTKFGDLTLVCAPARHFSGRSLTNRNGTLWCSWALLGTQKRVYYGGDTGYYPGLKTIGEKYGPFDIALLECGAYNEDWIDIHMMPEQTAQAQLDVKGDLLIPIHWGKFNLALHTWRDPIQRLMKKSAELGTKVATPRIGEVVVLGSTVPTGRWWETMP</sequence>
<dbReference type="Pfam" id="PF12706">
    <property type="entry name" value="Lactamase_B_2"/>
    <property type="match status" value="1"/>
</dbReference>
<dbReference type="AlphaFoldDB" id="A0A368JN76"/>
<accession>A0A368JN76</accession>
<name>A0A368JN76_9BACT</name>
<dbReference type="SUPFAM" id="SSF56281">
    <property type="entry name" value="Metallo-hydrolase/oxidoreductase"/>
    <property type="match status" value="1"/>
</dbReference>
<dbReference type="EMBL" id="QOWE01000009">
    <property type="protein sequence ID" value="RCR69130.1"/>
    <property type="molecule type" value="Genomic_DNA"/>
</dbReference>
<proteinExistence type="predicted"/>
<dbReference type="OrthoDB" id="9805728at2"/>
<dbReference type="InterPro" id="IPR001279">
    <property type="entry name" value="Metallo-B-lactamas"/>
</dbReference>
<organism evidence="2 3">
    <name type="scientific">Larkinella punicea</name>
    <dbReference type="NCBI Taxonomy" id="2315727"/>
    <lineage>
        <taxon>Bacteria</taxon>
        <taxon>Pseudomonadati</taxon>
        <taxon>Bacteroidota</taxon>
        <taxon>Cytophagia</taxon>
        <taxon>Cytophagales</taxon>
        <taxon>Spirosomataceae</taxon>
        <taxon>Larkinella</taxon>
    </lineage>
</organism>
<dbReference type="PIRSF" id="PIRSF038896">
    <property type="entry name" value="NAPE-PLD"/>
    <property type="match status" value="1"/>
</dbReference>
<protein>
    <submittedName>
        <fullName evidence="2">MBL fold metallo-hydrolase</fullName>
    </submittedName>
</protein>
<evidence type="ECO:0000313" key="3">
    <source>
        <dbReference type="Proteomes" id="UP000253383"/>
    </source>
</evidence>
<dbReference type="PANTHER" id="PTHR15032:SF4">
    <property type="entry name" value="N-ACYL-PHOSPHATIDYLETHANOLAMINE-HYDROLYZING PHOSPHOLIPASE D"/>
    <property type="match status" value="1"/>
</dbReference>
<dbReference type="InterPro" id="IPR036866">
    <property type="entry name" value="RibonucZ/Hydroxyglut_hydro"/>
</dbReference>